<evidence type="ECO:0000313" key="1">
    <source>
        <dbReference type="EMBL" id="EUJ21004.1"/>
    </source>
</evidence>
<accession>W7B185</accession>
<proteinExistence type="predicted"/>
<dbReference type="AlphaFoldDB" id="W7B185"/>
<dbReference type="STRING" id="1265818.MAQA_03461"/>
<gene>
    <name evidence="1" type="ORF">MAQA_03461</name>
</gene>
<evidence type="ECO:0000313" key="2">
    <source>
        <dbReference type="Proteomes" id="UP000019246"/>
    </source>
</evidence>
<name>W7B185_9LIST</name>
<reference evidence="1 2" key="1">
    <citation type="journal article" date="2014" name="Int. J. Syst. Evol. Microbiol.">
        <title>Listeria floridensis sp. nov., Listeria aquatica sp. nov., Listeria cornellensis sp. nov., Listeria riparia sp. nov. and Listeria grandensis sp. nov., from agricultural and natural environments.</title>
        <authorList>
            <person name="den Bakker H.C."/>
            <person name="Warchocki S."/>
            <person name="Wright E.M."/>
            <person name="Allred A.F."/>
            <person name="Ahlstrom C."/>
            <person name="Manuel C.S."/>
            <person name="Stasiewicz M.J."/>
            <person name="Burrell A."/>
            <person name="Roof S."/>
            <person name="Strawn L."/>
            <person name="Fortes E.D."/>
            <person name="Nightingale K.K."/>
            <person name="Kephart D."/>
            <person name="Wiedmann M."/>
        </authorList>
    </citation>
    <scope>NUCLEOTIDE SEQUENCE [LARGE SCALE GENOMIC DNA]</scope>
    <source>
        <strain evidence="1 2">FSL S10-1188</strain>
    </source>
</reference>
<keyword evidence="2" id="KW-1185">Reference proteome</keyword>
<dbReference type="InterPro" id="IPR036196">
    <property type="entry name" value="Ptyr_pPase_sf"/>
</dbReference>
<sequence length="135" mass="15574">MIYFLSQSHIRSLIAEAWAKKLKLSDVTFISGSWLKARKTHFVSEALQEFAIDTPSSLSYVPSQKLLEKADLIVTIYDSTYEIAPHYPETLQKKNRLLGYQRSRACQKHTIKVGHISGNLRANRRSCHEFKETVY</sequence>
<dbReference type="Proteomes" id="UP000019246">
    <property type="component" value="Unassembled WGS sequence"/>
</dbReference>
<comment type="caution">
    <text evidence="1">The sequence shown here is derived from an EMBL/GenBank/DDBJ whole genome shotgun (WGS) entry which is preliminary data.</text>
</comment>
<organism evidence="1 2">
    <name type="scientific">Listeria aquatica FSL S10-1188</name>
    <dbReference type="NCBI Taxonomy" id="1265818"/>
    <lineage>
        <taxon>Bacteria</taxon>
        <taxon>Bacillati</taxon>
        <taxon>Bacillota</taxon>
        <taxon>Bacilli</taxon>
        <taxon>Bacillales</taxon>
        <taxon>Listeriaceae</taxon>
        <taxon>Listeria</taxon>
    </lineage>
</organism>
<protein>
    <submittedName>
        <fullName evidence="1">Putative arsenate reductase</fullName>
    </submittedName>
</protein>
<dbReference type="Gene3D" id="3.40.50.2300">
    <property type="match status" value="1"/>
</dbReference>
<dbReference type="SUPFAM" id="SSF52788">
    <property type="entry name" value="Phosphotyrosine protein phosphatases I"/>
    <property type="match status" value="1"/>
</dbReference>
<dbReference type="EMBL" id="AOCG01000003">
    <property type="protein sequence ID" value="EUJ21004.1"/>
    <property type="molecule type" value="Genomic_DNA"/>
</dbReference>